<accession>A0ABR8E2I9</accession>
<evidence type="ECO:0000313" key="2">
    <source>
        <dbReference type="Proteomes" id="UP000623440"/>
    </source>
</evidence>
<proteinExistence type="predicted"/>
<organism evidence="1 2">
    <name type="scientific">Nostoc flagelliforme FACHB-838</name>
    <dbReference type="NCBI Taxonomy" id="2692904"/>
    <lineage>
        <taxon>Bacteria</taxon>
        <taxon>Bacillati</taxon>
        <taxon>Cyanobacteriota</taxon>
        <taxon>Cyanophyceae</taxon>
        <taxon>Nostocales</taxon>
        <taxon>Nostocaceae</taxon>
        <taxon>Nostoc</taxon>
    </lineage>
</organism>
<name>A0ABR8E2I9_9NOSO</name>
<dbReference type="Proteomes" id="UP000623440">
    <property type="component" value="Unassembled WGS sequence"/>
</dbReference>
<keyword evidence="2" id="KW-1185">Reference proteome</keyword>
<dbReference type="RefSeq" id="WP_190946589.1">
    <property type="nucleotide sequence ID" value="NZ_JACJSI010000332.1"/>
</dbReference>
<reference evidence="1 2" key="1">
    <citation type="journal article" date="2020" name="ISME J.">
        <title>Comparative genomics reveals insights into cyanobacterial evolution and habitat adaptation.</title>
        <authorList>
            <person name="Chen M.Y."/>
            <person name="Teng W.K."/>
            <person name="Zhao L."/>
            <person name="Hu C.X."/>
            <person name="Zhou Y.K."/>
            <person name="Han B.P."/>
            <person name="Song L.R."/>
            <person name="Shu W.S."/>
        </authorList>
    </citation>
    <scope>NUCLEOTIDE SEQUENCE [LARGE SCALE GENOMIC DNA]</scope>
    <source>
        <strain evidence="1 2">FACHB-838</strain>
    </source>
</reference>
<protein>
    <recommendedName>
        <fullName evidence="3">XRE family transcriptional regulator</fullName>
    </recommendedName>
</protein>
<gene>
    <name evidence="1" type="ORF">H6G97_43130</name>
</gene>
<evidence type="ECO:0000313" key="1">
    <source>
        <dbReference type="EMBL" id="MBD2535789.1"/>
    </source>
</evidence>
<sequence length="51" mass="5859">MKSQLQPLRSLTDAQVALKLQTSKQVKKTINWGRAKYIKQFRTQLGLSPTE</sequence>
<evidence type="ECO:0008006" key="3">
    <source>
        <dbReference type="Google" id="ProtNLM"/>
    </source>
</evidence>
<dbReference type="EMBL" id="JACJSI010000332">
    <property type="protein sequence ID" value="MBD2535789.1"/>
    <property type="molecule type" value="Genomic_DNA"/>
</dbReference>
<comment type="caution">
    <text evidence="1">The sequence shown here is derived from an EMBL/GenBank/DDBJ whole genome shotgun (WGS) entry which is preliminary data.</text>
</comment>